<keyword evidence="6 7" id="KW-0472">Membrane</keyword>
<feature type="transmembrane region" description="Helical" evidence="7">
    <location>
        <begin position="139"/>
        <end position="160"/>
    </location>
</feature>
<dbReference type="PANTHER" id="PTHR30151">
    <property type="entry name" value="ALKANE SULFONATE ABC TRANSPORTER-RELATED, MEMBRANE SUBUNIT"/>
    <property type="match status" value="1"/>
</dbReference>
<evidence type="ECO:0000313" key="10">
    <source>
        <dbReference type="Proteomes" id="UP001223743"/>
    </source>
</evidence>
<keyword evidence="10" id="KW-1185">Reference proteome</keyword>
<evidence type="ECO:0000313" key="9">
    <source>
        <dbReference type="EMBL" id="MDQ0517995.1"/>
    </source>
</evidence>
<protein>
    <submittedName>
        <fullName evidence="9">NitT/TauT family transport system permease protein</fullName>
    </submittedName>
</protein>
<comment type="similarity">
    <text evidence="7">Belongs to the binding-protein-dependent transport system permease family.</text>
</comment>
<reference evidence="9 10" key="1">
    <citation type="submission" date="2023-07" db="EMBL/GenBank/DDBJ databases">
        <title>Genomic Encyclopedia of Type Strains, Phase IV (KMG-IV): sequencing the most valuable type-strain genomes for metagenomic binning, comparative biology and taxonomic classification.</title>
        <authorList>
            <person name="Goeker M."/>
        </authorList>
    </citation>
    <scope>NUCLEOTIDE SEQUENCE [LARGE SCALE GENOMIC DNA]</scope>
    <source>
        <strain evidence="9 10">B1-1</strain>
    </source>
</reference>
<dbReference type="SUPFAM" id="SSF161098">
    <property type="entry name" value="MetI-like"/>
    <property type="match status" value="1"/>
</dbReference>
<dbReference type="CDD" id="cd06261">
    <property type="entry name" value="TM_PBP2"/>
    <property type="match status" value="1"/>
</dbReference>
<feature type="transmembrane region" description="Helical" evidence="7">
    <location>
        <begin position="180"/>
        <end position="199"/>
    </location>
</feature>
<evidence type="ECO:0000256" key="2">
    <source>
        <dbReference type="ARBA" id="ARBA00022448"/>
    </source>
</evidence>
<dbReference type="InterPro" id="IPR035906">
    <property type="entry name" value="MetI-like_sf"/>
</dbReference>
<evidence type="ECO:0000256" key="5">
    <source>
        <dbReference type="ARBA" id="ARBA00022989"/>
    </source>
</evidence>
<gene>
    <name evidence="9" type="ORF">QO015_003608</name>
</gene>
<evidence type="ECO:0000256" key="4">
    <source>
        <dbReference type="ARBA" id="ARBA00022692"/>
    </source>
</evidence>
<dbReference type="Proteomes" id="UP001223743">
    <property type="component" value="Unassembled WGS sequence"/>
</dbReference>
<dbReference type="Gene3D" id="1.10.3720.10">
    <property type="entry name" value="MetI-like"/>
    <property type="match status" value="1"/>
</dbReference>
<proteinExistence type="inferred from homology"/>
<organism evidence="9 10">
    <name type="scientific">Kaistia geumhonensis</name>
    <dbReference type="NCBI Taxonomy" id="410839"/>
    <lineage>
        <taxon>Bacteria</taxon>
        <taxon>Pseudomonadati</taxon>
        <taxon>Pseudomonadota</taxon>
        <taxon>Alphaproteobacteria</taxon>
        <taxon>Hyphomicrobiales</taxon>
        <taxon>Kaistiaceae</taxon>
        <taxon>Kaistia</taxon>
    </lineage>
</organism>
<dbReference type="InterPro" id="IPR000515">
    <property type="entry name" value="MetI-like"/>
</dbReference>
<comment type="subcellular location">
    <subcellularLocation>
        <location evidence="1 7">Cell membrane</location>
        <topology evidence="1 7">Multi-pass membrane protein</topology>
    </subcellularLocation>
</comment>
<keyword evidence="3" id="KW-1003">Cell membrane</keyword>
<evidence type="ECO:0000256" key="7">
    <source>
        <dbReference type="RuleBase" id="RU363032"/>
    </source>
</evidence>
<evidence type="ECO:0000256" key="3">
    <source>
        <dbReference type="ARBA" id="ARBA00022475"/>
    </source>
</evidence>
<keyword evidence="2 7" id="KW-0813">Transport</keyword>
<keyword evidence="5 7" id="KW-1133">Transmembrane helix</keyword>
<feature type="transmembrane region" description="Helical" evidence="7">
    <location>
        <begin position="18"/>
        <end position="39"/>
    </location>
</feature>
<feature type="transmembrane region" description="Helical" evidence="7">
    <location>
        <begin position="99"/>
        <end position="127"/>
    </location>
</feature>
<evidence type="ECO:0000259" key="8">
    <source>
        <dbReference type="PROSITE" id="PS50928"/>
    </source>
</evidence>
<sequence>MSAAAPAMRAPQKPGGKLVPVLTVAAAIVLVWYVAAVFMNAGLARDAAARADKVLTGTELVVATYSMERPLLPAPHQIVAEVWKSTVGTPVTSKRSLVYHAWVTLSATLAGFLSGTLLGLVLAAAIVHVPSLDRSLMPWIIASQTVPIVAIAPMIVVVGYNLMNGQMGLSPDASRFMAKALISTYLSFFPVAVGLVKGLRSPDTILVDLMRTYSANRWQTFWKLRLPAALPFLFASMQVAIAISLVGAIVGELPTGASAGIGARLLAGSYYGQTVQIWSALVAASILAALLVWMVNLGGTAVVKRMGLMR</sequence>
<dbReference type="EMBL" id="JAUSWJ010000001">
    <property type="protein sequence ID" value="MDQ0517995.1"/>
    <property type="molecule type" value="Genomic_DNA"/>
</dbReference>
<feature type="transmembrane region" description="Helical" evidence="7">
    <location>
        <begin position="277"/>
        <end position="303"/>
    </location>
</feature>
<name>A0ABU0MB11_9HYPH</name>
<dbReference type="PROSITE" id="PS50928">
    <property type="entry name" value="ABC_TM1"/>
    <property type="match status" value="1"/>
</dbReference>
<feature type="transmembrane region" description="Helical" evidence="7">
    <location>
        <begin position="226"/>
        <end position="250"/>
    </location>
</feature>
<evidence type="ECO:0000256" key="6">
    <source>
        <dbReference type="ARBA" id="ARBA00023136"/>
    </source>
</evidence>
<keyword evidence="4 7" id="KW-0812">Transmembrane</keyword>
<feature type="domain" description="ABC transmembrane type-1" evidence="8">
    <location>
        <begin position="101"/>
        <end position="299"/>
    </location>
</feature>
<dbReference type="Pfam" id="PF00528">
    <property type="entry name" value="BPD_transp_1"/>
    <property type="match status" value="1"/>
</dbReference>
<comment type="caution">
    <text evidence="9">The sequence shown here is derived from an EMBL/GenBank/DDBJ whole genome shotgun (WGS) entry which is preliminary data.</text>
</comment>
<accession>A0ABU0MB11</accession>
<evidence type="ECO:0000256" key="1">
    <source>
        <dbReference type="ARBA" id="ARBA00004651"/>
    </source>
</evidence>
<dbReference type="PANTHER" id="PTHR30151:SF20">
    <property type="entry name" value="ABC TRANSPORTER PERMEASE PROTEIN HI_0355-RELATED"/>
    <property type="match status" value="1"/>
</dbReference>